<organism evidence="1 5">
    <name type="scientific">Ruthenibacterium lactatiformans</name>
    <dbReference type="NCBI Taxonomy" id="1550024"/>
    <lineage>
        <taxon>Bacteria</taxon>
        <taxon>Bacillati</taxon>
        <taxon>Bacillota</taxon>
        <taxon>Clostridia</taxon>
        <taxon>Eubacteriales</taxon>
        <taxon>Oscillospiraceae</taxon>
        <taxon>Ruthenibacterium</taxon>
    </lineage>
</organism>
<dbReference type="EMBL" id="WMZR01000015">
    <property type="protein sequence ID" value="MTS52207.1"/>
    <property type="molecule type" value="Genomic_DNA"/>
</dbReference>
<dbReference type="EMBL" id="VUNJ01000005">
    <property type="protein sequence ID" value="MST91654.1"/>
    <property type="molecule type" value="Genomic_DNA"/>
</dbReference>
<reference evidence="4 8" key="3">
    <citation type="journal article" date="2019" name="Nat. Med.">
        <title>A library of human gut bacterial isolates paired with longitudinal multiomics data enables mechanistic microbiome research.</title>
        <authorList>
            <person name="Poyet M."/>
            <person name="Groussin M."/>
            <person name="Gibbons S.M."/>
            <person name="Avila-Pacheco J."/>
            <person name="Jiang X."/>
            <person name="Kearney S.M."/>
            <person name="Perrotta A.R."/>
            <person name="Berdy B."/>
            <person name="Zhao S."/>
            <person name="Lieberman T.D."/>
            <person name="Swanson P.K."/>
            <person name="Smith M."/>
            <person name="Roesemann S."/>
            <person name="Alexander J.E."/>
            <person name="Rich S.A."/>
            <person name="Livny J."/>
            <person name="Vlamakis H."/>
            <person name="Clish C."/>
            <person name="Bullock K."/>
            <person name="Deik A."/>
            <person name="Scott J."/>
            <person name="Pierce K.A."/>
            <person name="Xavier R.J."/>
            <person name="Alm E.J."/>
        </authorList>
    </citation>
    <scope>NUCLEOTIDE SEQUENCE [LARGE SCALE GENOMIC DNA]</scope>
    <source>
        <strain evidence="4 8">BIOML-A7</strain>
    </source>
</reference>
<evidence type="ECO:0000313" key="3">
    <source>
        <dbReference type="EMBL" id="MST91654.1"/>
    </source>
</evidence>
<protein>
    <submittedName>
        <fullName evidence="1">GlcNAc-PI de-N-acetylase</fullName>
    </submittedName>
    <submittedName>
        <fullName evidence="3">PIG-L family deacetylase</fullName>
    </submittedName>
</protein>
<dbReference type="Pfam" id="PF02585">
    <property type="entry name" value="PIG-L"/>
    <property type="match status" value="1"/>
</dbReference>
<dbReference type="GO" id="GO:0016811">
    <property type="term" value="F:hydrolase activity, acting on carbon-nitrogen (but not peptide) bonds, in linear amides"/>
    <property type="evidence" value="ECO:0007669"/>
    <property type="project" value="TreeGrafter"/>
</dbReference>
<dbReference type="PANTHER" id="PTHR12993:SF11">
    <property type="entry name" value="N-ACETYLGLUCOSAMINYL-PHOSPHATIDYLINOSITOL DE-N-ACETYLASE"/>
    <property type="match status" value="1"/>
</dbReference>
<dbReference type="InterPro" id="IPR024078">
    <property type="entry name" value="LmbE-like_dom_sf"/>
</dbReference>
<dbReference type="SUPFAM" id="SSF102588">
    <property type="entry name" value="LmbE-like"/>
    <property type="match status" value="1"/>
</dbReference>
<reference evidence="2 6" key="2">
    <citation type="submission" date="2015-10" db="EMBL/GenBank/DDBJ databases">
        <title>A novel member of the family Ruminococcaceae isolated from human faeces.</title>
        <authorList>
            <person name="Shkoporov A.N."/>
            <person name="Chaplin A.V."/>
            <person name="Motuzova O.V."/>
            <person name="Kafarskaia L.I."/>
            <person name="Efimov B.A."/>
        </authorList>
    </citation>
    <scope>NUCLEOTIDE SEQUENCE [LARGE SCALE GENOMIC DNA]</scope>
    <source>
        <strain evidence="2 6">668</strain>
    </source>
</reference>
<evidence type="ECO:0000313" key="6">
    <source>
        <dbReference type="Proteomes" id="UP000053433"/>
    </source>
</evidence>
<gene>
    <name evidence="2" type="ORF">ASJ35_16020</name>
    <name evidence="3" type="ORF">FYJ76_06815</name>
    <name evidence="4" type="ORF">GMD52_11710</name>
    <name evidence="1" type="ORF">TQ39_08460</name>
</gene>
<comment type="caution">
    <text evidence="1">The sequence shown here is derived from an EMBL/GenBank/DDBJ whole genome shotgun (WGS) entry which is preliminary data.</text>
</comment>
<reference evidence="1" key="1">
    <citation type="submission" date="2015-02" db="EMBL/GenBank/DDBJ databases">
        <title>A novel member of the family Ruminococcaceae isolated from human feces.</title>
        <authorList>
            <person name="Shkoporov A.N."/>
            <person name="Chaplin A.V."/>
            <person name="Motuzova O.V."/>
            <person name="Kafarskaia L.I."/>
            <person name="Khokhlova E.V."/>
            <person name="Efimov B.A."/>
        </authorList>
    </citation>
    <scope>NUCLEOTIDE SEQUENCE [LARGE SCALE GENOMIC DNA]</scope>
    <source>
        <strain evidence="1">585-1</strain>
    </source>
</reference>
<dbReference type="GeneID" id="42856625"/>
<evidence type="ECO:0000313" key="2">
    <source>
        <dbReference type="EMBL" id="KUE75008.1"/>
    </source>
</evidence>
<evidence type="ECO:0000313" key="8">
    <source>
        <dbReference type="Proteomes" id="UP000449193"/>
    </source>
</evidence>
<evidence type="ECO:0000313" key="5">
    <source>
        <dbReference type="Proteomes" id="UP000032483"/>
    </source>
</evidence>
<evidence type="ECO:0000313" key="1">
    <source>
        <dbReference type="EMBL" id="KJF40182.1"/>
    </source>
</evidence>
<dbReference type="Proteomes" id="UP000053433">
    <property type="component" value="Unassembled WGS sequence"/>
</dbReference>
<dbReference type="Proteomes" id="UP000431913">
    <property type="component" value="Unassembled WGS sequence"/>
</dbReference>
<keyword evidence="5" id="KW-1185">Reference proteome</keyword>
<dbReference type="RefSeq" id="WP_050005211.1">
    <property type="nucleotide sequence ID" value="NZ_CAOJUJ010000004.1"/>
</dbReference>
<proteinExistence type="predicted"/>
<accession>A0A0D8IZS6</accession>
<name>A0A0D8IZS6_9FIRM</name>
<dbReference type="EMBL" id="LMUA01000032">
    <property type="protein sequence ID" value="KUE75008.1"/>
    <property type="molecule type" value="Genomic_DNA"/>
</dbReference>
<dbReference type="Gene3D" id="3.40.50.10320">
    <property type="entry name" value="LmbE-like"/>
    <property type="match status" value="1"/>
</dbReference>
<sequence length="253" mass="26874">MENPAFDVAALLAPPDILKSKCALCIQPHPDDNEIGMGGTVAVLAQAGCTVHYLTVTNGDQGNKNRTASPQETARVRRAEAIAAGTHLGAKEFHFLDHGDGTLDDVLGLSAQIARVIREVRPDAIFAPDPWLAYESHLDHAVTGRAAANAFLMSGRAAIPGGGDTQPHAASAIGYYFTAQPNTVVDISAVFEKKFEAIALHDSQMDAQTLAMYRVYFGMKGKELAAGKNFALGEGLKVLSPLHAHCFVDAARI</sequence>
<dbReference type="InterPro" id="IPR003737">
    <property type="entry name" value="GlcNAc_PI_deacetylase-related"/>
</dbReference>
<dbReference type="AlphaFoldDB" id="A0A0D8IZS6"/>
<dbReference type="EMBL" id="JXXK01000009">
    <property type="protein sequence ID" value="KJF40182.1"/>
    <property type="molecule type" value="Genomic_DNA"/>
</dbReference>
<evidence type="ECO:0000313" key="4">
    <source>
        <dbReference type="EMBL" id="MTS52207.1"/>
    </source>
</evidence>
<dbReference type="Proteomes" id="UP000032483">
    <property type="component" value="Unassembled WGS sequence"/>
</dbReference>
<dbReference type="Proteomes" id="UP000449193">
    <property type="component" value="Unassembled WGS sequence"/>
</dbReference>
<accession>A0A0W7TME0</accession>
<evidence type="ECO:0000313" key="7">
    <source>
        <dbReference type="Proteomes" id="UP000431913"/>
    </source>
</evidence>
<dbReference type="PANTHER" id="PTHR12993">
    <property type="entry name" value="N-ACETYLGLUCOSAMINYL-PHOSPHATIDYLINOSITOL DE-N-ACETYLASE-RELATED"/>
    <property type="match status" value="1"/>
</dbReference>
<reference evidence="3 7" key="4">
    <citation type="submission" date="2019-08" db="EMBL/GenBank/DDBJ databases">
        <title>In-depth cultivation of the pig gut microbiome towards novel bacterial diversity and tailored functional studies.</title>
        <authorList>
            <person name="Wylensek D."/>
            <person name="Hitch T.C.A."/>
            <person name="Clavel T."/>
        </authorList>
    </citation>
    <scope>NUCLEOTIDE SEQUENCE [LARGE SCALE GENOMIC DNA]</scope>
    <source>
        <strain evidence="3 7">WCA3-601-WT-6J</strain>
    </source>
</reference>